<evidence type="ECO:0000256" key="8">
    <source>
        <dbReference type="ARBA" id="ARBA00023143"/>
    </source>
</evidence>
<feature type="transmembrane region" description="Helical" evidence="10">
    <location>
        <begin position="21"/>
        <end position="45"/>
    </location>
</feature>
<sequence length="547" mass="55649">MPRQVSSIFRRFGNAVREFTVAQRTVAIIGIAVLVLGASALGMFLTKPAYTPLFTGLSGTDASSIVDQLTADGVSYELADGGASILVPEADVYSQRIKASAAGLPSSSTGGYSLLDTMGVTSSEFQQSVTYKRALEGELAQTIGAMNGVQSASVQLAIPEDTVFVSEKNAPTASVFVQARNGVTLSSDQVQAIVHLTSASIDGMKASDVAVIDSTGTVLSAVGIGATGSADKQASDYESGVQSAVQAMLDKVVGVGNATVVVAADLSTESASRVEESFTSPTEALTLSDSVDTETYTGTGGAAAGVLGTDTAATTEGTDGTFSSESTTRNNAVNKVTENRTIPAGSITRQTVSVALNADAAAGINVADVTSLVTSAAGIDAVRGDAVTVEVMAFSTAGATAAADALKASTDAASAAATAEIIRIAVIVLGIVAAIVISLVFYARRSRRQRRESVEIGELSETRGMLGGVGGVGALTGPGANPSNSAIAGPGSLFFNPTDLPTQVIRTVHFEPTEADIRRGEIDALAQNDPRGMAEQLRGLMDDRQSV</sequence>
<dbReference type="GO" id="GO:0009431">
    <property type="term" value="C:bacterial-type flagellum basal body, MS ring"/>
    <property type="evidence" value="ECO:0007669"/>
    <property type="project" value="InterPro"/>
</dbReference>
<dbReference type="InterPro" id="IPR043427">
    <property type="entry name" value="YscJ/FliF"/>
</dbReference>
<dbReference type="Gene3D" id="3.30.300.30">
    <property type="match status" value="1"/>
</dbReference>
<feature type="domain" description="Flagellar M-ring N-terminal" evidence="11">
    <location>
        <begin position="46"/>
        <end position="220"/>
    </location>
</feature>
<evidence type="ECO:0000259" key="12">
    <source>
        <dbReference type="Pfam" id="PF08345"/>
    </source>
</evidence>
<keyword evidence="14" id="KW-0969">Cilium</keyword>
<evidence type="ECO:0000256" key="5">
    <source>
        <dbReference type="ARBA" id="ARBA00022692"/>
    </source>
</evidence>
<dbReference type="PIRSF" id="PIRSF004862">
    <property type="entry name" value="FliF"/>
    <property type="match status" value="1"/>
</dbReference>
<evidence type="ECO:0000259" key="11">
    <source>
        <dbReference type="Pfam" id="PF01514"/>
    </source>
</evidence>
<reference evidence="14 16" key="2">
    <citation type="submission" date="2019-03" db="EMBL/GenBank/DDBJ databases">
        <title>Genomics of glacier-inhabiting Cryobacterium strains.</title>
        <authorList>
            <person name="Liu Q."/>
            <person name="Xin Y.-H."/>
        </authorList>
    </citation>
    <scope>NUCLEOTIDE SEQUENCE [LARGE SCALE GENOMIC DNA]</scope>
    <source>
        <strain evidence="14 16">Hh34</strain>
    </source>
</reference>
<dbReference type="InterPro" id="IPR045851">
    <property type="entry name" value="AMP-bd_C_sf"/>
</dbReference>
<evidence type="ECO:0000313" key="15">
    <source>
        <dbReference type="Proteomes" id="UP000199681"/>
    </source>
</evidence>
<evidence type="ECO:0000256" key="7">
    <source>
        <dbReference type="ARBA" id="ARBA00023136"/>
    </source>
</evidence>
<protein>
    <recommendedName>
        <fullName evidence="9">Flagellar M-ring protein</fullName>
    </recommendedName>
</protein>
<gene>
    <name evidence="14" type="primary">fliF</name>
    <name evidence="14" type="ORF">E3O11_16935</name>
    <name evidence="13" type="ORF">SAMN05216274_11097</name>
</gene>
<organism evidence="14 16">
    <name type="scientific">Cryobacterium levicorallinum</name>
    <dbReference type="NCBI Taxonomy" id="995038"/>
    <lineage>
        <taxon>Bacteria</taxon>
        <taxon>Bacillati</taxon>
        <taxon>Actinomycetota</taxon>
        <taxon>Actinomycetes</taxon>
        <taxon>Micrococcales</taxon>
        <taxon>Microbacteriaceae</taxon>
        <taxon>Cryobacterium</taxon>
    </lineage>
</organism>
<reference evidence="13 15" key="1">
    <citation type="submission" date="2016-10" db="EMBL/GenBank/DDBJ databases">
        <authorList>
            <person name="Varghese N."/>
            <person name="Submissions S."/>
        </authorList>
    </citation>
    <scope>NUCLEOTIDE SEQUENCE [LARGE SCALE GENOMIC DNA]</scope>
    <source>
        <strain evidence="13 15">GMCC 1.11211</strain>
    </source>
</reference>
<dbReference type="Proteomes" id="UP000297963">
    <property type="component" value="Unassembled WGS sequence"/>
</dbReference>
<dbReference type="PRINTS" id="PR01009">
    <property type="entry name" value="FLGMRINGFLIF"/>
</dbReference>
<dbReference type="AlphaFoldDB" id="A0A1I3BRW2"/>
<evidence type="ECO:0000256" key="4">
    <source>
        <dbReference type="ARBA" id="ARBA00022475"/>
    </source>
</evidence>
<dbReference type="InterPro" id="IPR013556">
    <property type="entry name" value="Flag_M-ring_C"/>
</dbReference>
<evidence type="ECO:0000313" key="16">
    <source>
        <dbReference type="Proteomes" id="UP000297963"/>
    </source>
</evidence>
<keyword evidence="15" id="KW-1185">Reference proteome</keyword>
<dbReference type="Proteomes" id="UP000199681">
    <property type="component" value="Unassembled WGS sequence"/>
</dbReference>
<evidence type="ECO:0000313" key="14">
    <source>
        <dbReference type="EMBL" id="TFB81339.1"/>
    </source>
</evidence>
<dbReference type="RefSeq" id="WP_092450643.1">
    <property type="nucleotide sequence ID" value="NZ_BKAC01000022.1"/>
</dbReference>
<evidence type="ECO:0000256" key="6">
    <source>
        <dbReference type="ARBA" id="ARBA00022989"/>
    </source>
</evidence>
<keyword evidence="4" id="KW-1003">Cell membrane</keyword>
<evidence type="ECO:0000256" key="9">
    <source>
        <dbReference type="PIRNR" id="PIRNR004862"/>
    </source>
</evidence>
<comment type="caution">
    <text evidence="14">The sequence shown here is derived from an EMBL/GenBank/DDBJ whole genome shotgun (WGS) entry which is preliminary data.</text>
</comment>
<dbReference type="Pfam" id="PF01514">
    <property type="entry name" value="YscJ_FliF"/>
    <property type="match status" value="1"/>
</dbReference>
<dbReference type="STRING" id="995038.SAMN05216274_11097"/>
<dbReference type="PANTHER" id="PTHR30046:SF0">
    <property type="entry name" value="FLAGELLAR M-RING PROTEIN"/>
    <property type="match status" value="1"/>
</dbReference>
<evidence type="ECO:0000256" key="1">
    <source>
        <dbReference type="ARBA" id="ARBA00004117"/>
    </source>
</evidence>
<keyword evidence="5 10" id="KW-0812">Transmembrane</keyword>
<dbReference type="InterPro" id="IPR006182">
    <property type="entry name" value="FliF_N_dom"/>
</dbReference>
<feature type="domain" description="Flagellar M-ring C-terminal" evidence="12">
    <location>
        <begin position="249"/>
        <end position="394"/>
    </location>
</feature>
<name>A0A1I3BRW2_9MICO</name>
<dbReference type="Pfam" id="PF08345">
    <property type="entry name" value="YscJ_FliF_C"/>
    <property type="match status" value="1"/>
</dbReference>
<keyword evidence="8 9" id="KW-0975">Bacterial flagellum</keyword>
<dbReference type="InterPro" id="IPR000067">
    <property type="entry name" value="FlgMring_FliF"/>
</dbReference>
<accession>A0A1I3BRW2</accession>
<proteinExistence type="inferred from homology"/>
<evidence type="ECO:0000313" key="13">
    <source>
        <dbReference type="EMBL" id="SFH64920.1"/>
    </source>
</evidence>
<keyword evidence="14" id="KW-0966">Cell projection</keyword>
<keyword evidence="14" id="KW-0282">Flagellum</keyword>
<dbReference type="GO" id="GO:0005886">
    <property type="term" value="C:plasma membrane"/>
    <property type="evidence" value="ECO:0007669"/>
    <property type="project" value="UniProtKB-SubCell"/>
</dbReference>
<dbReference type="NCBIfam" id="TIGR00206">
    <property type="entry name" value="fliF"/>
    <property type="match status" value="1"/>
</dbReference>
<evidence type="ECO:0000256" key="2">
    <source>
        <dbReference type="ARBA" id="ARBA00004651"/>
    </source>
</evidence>
<evidence type="ECO:0000256" key="3">
    <source>
        <dbReference type="ARBA" id="ARBA00007971"/>
    </source>
</evidence>
<feature type="transmembrane region" description="Helical" evidence="10">
    <location>
        <begin position="421"/>
        <end position="443"/>
    </location>
</feature>
<comment type="subcellular location">
    <subcellularLocation>
        <location evidence="1 9">Bacterial flagellum basal body</location>
    </subcellularLocation>
    <subcellularLocation>
        <location evidence="2">Cell membrane</location>
        <topology evidence="2">Multi-pass membrane protein</topology>
    </subcellularLocation>
</comment>
<dbReference type="EMBL" id="FOPW01000010">
    <property type="protein sequence ID" value="SFH64920.1"/>
    <property type="molecule type" value="Genomic_DNA"/>
</dbReference>
<dbReference type="EMBL" id="SOFE01000034">
    <property type="protein sequence ID" value="TFB81339.1"/>
    <property type="molecule type" value="Genomic_DNA"/>
</dbReference>
<keyword evidence="7 10" id="KW-0472">Membrane</keyword>
<dbReference type="GO" id="GO:0003774">
    <property type="term" value="F:cytoskeletal motor activity"/>
    <property type="evidence" value="ECO:0007669"/>
    <property type="project" value="InterPro"/>
</dbReference>
<keyword evidence="6 10" id="KW-1133">Transmembrane helix</keyword>
<dbReference type="GO" id="GO:0071973">
    <property type="term" value="P:bacterial-type flagellum-dependent cell motility"/>
    <property type="evidence" value="ECO:0007669"/>
    <property type="project" value="InterPro"/>
</dbReference>
<comment type="function">
    <text evidence="9">The M ring may be actively involved in energy transduction.</text>
</comment>
<comment type="similarity">
    <text evidence="3 9">Belongs to the FliF family.</text>
</comment>
<dbReference type="PANTHER" id="PTHR30046">
    <property type="entry name" value="FLAGELLAR M-RING PROTEIN"/>
    <property type="match status" value="1"/>
</dbReference>
<evidence type="ECO:0000256" key="10">
    <source>
        <dbReference type="SAM" id="Phobius"/>
    </source>
</evidence>